<gene>
    <name evidence="1" type="ORF">EV182_007581</name>
</gene>
<reference evidence="1" key="1">
    <citation type="submission" date="2022-06" db="EMBL/GenBank/DDBJ databases">
        <title>Phylogenomic reconstructions and comparative analyses of Kickxellomycotina fungi.</title>
        <authorList>
            <person name="Reynolds N.K."/>
            <person name="Stajich J.E."/>
            <person name="Barry K."/>
            <person name="Grigoriev I.V."/>
            <person name="Crous P."/>
            <person name="Smith M.E."/>
        </authorList>
    </citation>
    <scope>NUCLEOTIDE SEQUENCE</scope>
    <source>
        <strain evidence="1">RSA 2271</strain>
    </source>
</reference>
<evidence type="ECO:0000313" key="2">
    <source>
        <dbReference type="Proteomes" id="UP001145114"/>
    </source>
</evidence>
<evidence type="ECO:0000313" key="1">
    <source>
        <dbReference type="EMBL" id="KAJ1671534.1"/>
    </source>
</evidence>
<keyword evidence="2" id="KW-1185">Reference proteome</keyword>
<proteinExistence type="predicted"/>
<protein>
    <submittedName>
        <fullName evidence="1">Uncharacterized protein</fullName>
    </submittedName>
</protein>
<comment type="caution">
    <text evidence="1">The sequence shown here is derived from an EMBL/GenBank/DDBJ whole genome shotgun (WGS) entry which is preliminary data.</text>
</comment>
<dbReference type="Proteomes" id="UP001145114">
    <property type="component" value="Unassembled WGS sequence"/>
</dbReference>
<feature type="non-terminal residue" evidence="1">
    <location>
        <position position="230"/>
    </location>
</feature>
<sequence length="230" mass="26174">MQQHQTNKMHTAREYGYHLTENLHVAETSNDHWEGDYDPHTPLLPKAYGVTFVRPHNPELCQLHYISELGYWLCTTCRGYHQHGDHPLEQRIHHHHHHAHKPMHRPASVPTTESKSSTSPSDSAEAKANEKPQVDAPKKSVSVFNPKVLALLGIMGVAMLKMYKKESKLRRAIYGIIAVIVASCLLKLERASPMFGRLSRSLDTANFFDYFKKFIIDTTLEGAMDHVGDM</sequence>
<name>A0ACC1HE70_9FUNG</name>
<accession>A0ACC1HE70</accession>
<organism evidence="1 2">
    <name type="scientific">Spiromyces aspiralis</name>
    <dbReference type="NCBI Taxonomy" id="68401"/>
    <lineage>
        <taxon>Eukaryota</taxon>
        <taxon>Fungi</taxon>
        <taxon>Fungi incertae sedis</taxon>
        <taxon>Zoopagomycota</taxon>
        <taxon>Kickxellomycotina</taxon>
        <taxon>Kickxellomycetes</taxon>
        <taxon>Kickxellales</taxon>
        <taxon>Kickxellaceae</taxon>
        <taxon>Spiromyces</taxon>
    </lineage>
</organism>
<dbReference type="EMBL" id="JAMZIH010008706">
    <property type="protein sequence ID" value="KAJ1671534.1"/>
    <property type="molecule type" value="Genomic_DNA"/>
</dbReference>